<dbReference type="EMBL" id="QDEB01110801">
    <property type="protein sequence ID" value="RZB54413.1"/>
    <property type="molecule type" value="Genomic_DNA"/>
</dbReference>
<sequence length="198" mass="23188">MHAQNIYSSETASDIFKNFWALLEQKDFKWWAMRTLQQNRSFLERHFHGHFYNLHNVFARIAIFLSVLYTVIDVNLFLTVVTFRSVGIGVVAYLYPLLMMTITVMQFVALLVKQNFKWIKLKLNKSRQQWQQSQKGNFLFYSPRKSKSISPASEFRTRSPVLYSVYYIVKGSIDCAALFALVNASSRTRSEVLEFSII</sequence>
<gene>
    <name evidence="2" type="ORF">BDFB_014037</name>
</gene>
<dbReference type="Proteomes" id="UP000292052">
    <property type="component" value="Unassembled WGS sequence"/>
</dbReference>
<feature type="transmembrane region" description="Helical" evidence="1">
    <location>
        <begin position="90"/>
        <end position="112"/>
    </location>
</feature>
<dbReference type="AlphaFoldDB" id="A0A482VE22"/>
<keyword evidence="1" id="KW-1133">Transmembrane helix</keyword>
<keyword evidence="3" id="KW-1185">Reference proteome</keyword>
<organism evidence="2 3">
    <name type="scientific">Asbolus verrucosus</name>
    <name type="common">Desert ironclad beetle</name>
    <dbReference type="NCBI Taxonomy" id="1661398"/>
    <lineage>
        <taxon>Eukaryota</taxon>
        <taxon>Metazoa</taxon>
        <taxon>Ecdysozoa</taxon>
        <taxon>Arthropoda</taxon>
        <taxon>Hexapoda</taxon>
        <taxon>Insecta</taxon>
        <taxon>Pterygota</taxon>
        <taxon>Neoptera</taxon>
        <taxon>Endopterygota</taxon>
        <taxon>Coleoptera</taxon>
        <taxon>Polyphaga</taxon>
        <taxon>Cucujiformia</taxon>
        <taxon>Tenebrionidae</taxon>
        <taxon>Pimeliinae</taxon>
        <taxon>Asbolus</taxon>
    </lineage>
</organism>
<dbReference type="OrthoDB" id="6774420at2759"/>
<reference evidence="2 3" key="1">
    <citation type="submission" date="2017-03" db="EMBL/GenBank/DDBJ databases">
        <title>Genome of the blue death feigning beetle - Asbolus verrucosus.</title>
        <authorList>
            <person name="Rider S.D."/>
        </authorList>
    </citation>
    <scope>NUCLEOTIDE SEQUENCE [LARGE SCALE GENOMIC DNA]</scope>
    <source>
        <strain evidence="2">Butters</strain>
        <tissue evidence="2">Head and leg muscle</tissue>
    </source>
</reference>
<protein>
    <submittedName>
        <fullName evidence="2">Uncharacterized protein</fullName>
    </submittedName>
</protein>
<evidence type="ECO:0000313" key="2">
    <source>
        <dbReference type="EMBL" id="RZB54413.1"/>
    </source>
</evidence>
<evidence type="ECO:0000256" key="1">
    <source>
        <dbReference type="SAM" id="Phobius"/>
    </source>
</evidence>
<comment type="caution">
    <text evidence="2">The sequence shown here is derived from an EMBL/GenBank/DDBJ whole genome shotgun (WGS) entry which is preliminary data.</text>
</comment>
<feature type="non-terminal residue" evidence="2">
    <location>
        <position position="198"/>
    </location>
</feature>
<accession>A0A482VE22</accession>
<evidence type="ECO:0000313" key="3">
    <source>
        <dbReference type="Proteomes" id="UP000292052"/>
    </source>
</evidence>
<proteinExistence type="predicted"/>
<name>A0A482VE22_ASBVE</name>
<feature type="transmembrane region" description="Helical" evidence="1">
    <location>
        <begin position="57"/>
        <end position="78"/>
    </location>
</feature>
<keyword evidence="1" id="KW-0812">Transmembrane</keyword>
<keyword evidence="1" id="KW-0472">Membrane</keyword>